<dbReference type="InterPro" id="IPR039497">
    <property type="entry name" value="CC144C-like_CC_dom"/>
</dbReference>
<feature type="domain" description="CCDC144C-like coiled-coil" evidence="3">
    <location>
        <begin position="11"/>
        <end position="301"/>
    </location>
</feature>
<organism evidence="4 5">
    <name type="scientific">Sander lucioperca</name>
    <name type="common">Pike-perch</name>
    <name type="synonym">Perca lucioperca</name>
    <dbReference type="NCBI Taxonomy" id="283035"/>
    <lineage>
        <taxon>Eukaryota</taxon>
        <taxon>Metazoa</taxon>
        <taxon>Chordata</taxon>
        <taxon>Craniata</taxon>
        <taxon>Vertebrata</taxon>
        <taxon>Euteleostomi</taxon>
        <taxon>Actinopterygii</taxon>
        <taxon>Neopterygii</taxon>
        <taxon>Teleostei</taxon>
        <taxon>Neoteleostei</taxon>
        <taxon>Acanthomorphata</taxon>
        <taxon>Eupercaria</taxon>
        <taxon>Perciformes</taxon>
        <taxon>Percoidei</taxon>
        <taxon>Percidae</taxon>
        <taxon>Luciopercinae</taxon>
        <taxon>Sander</taxon>
    </lineage>
</organism>
<dbReference type="PANTHER" id="PTHR24147:SF53">
    <property type="entry name" value="ANKYRIN REPEAT DOMAIN 26"/>
    <property type="match status" value="1"/>
</dbReference>
<dbReference type="Pfam" id="PF14915">
    <property type="entry name" value="CCDC144C"/>
    <property type="match status" value="1"/>
</dbReference>
<protein>
    <recommendedName>
        <fullName evidence="3">CCDC144C-like coiled-coil domain-containing protein</fullName>
    </recommendedName>
</protein>
<evidence type="ECO:0000313" key="4">
    <source>
        <dbReference type="Ensembl" id="ENSSLUP00000045219.1"/>
    </source>
</evidence>
<keyword evidence="5" id="KW-1185">Reference proteome</keyword>
<proteinExistence type="predicted"/>
<reference evidence="4" key="1">
    <citation type="submission" date="2025-08" db="UniProtKB">
        <authorList>
            <consortium name="Ensembl"/>
        </authorList>
    </citation>
    <scope>IDENTIFICATION</scope>
</reference>
<evidence type="ECO:0000256" key="1">
    <source>
        <dbReference type="ARBA" id="ARBA00023054"/>
    </source>
</evidence>
<name>A0A8C9ZVJ0_SANLU</name>
<accession>A0A8C9ZVJ0</accession>
<dbReference type="PANTHER" id="PTHR24147">
    <property type="entry name" value="ANKYRIN REPEAT DOMAIN 36-RELATED"/>
    <property type="match status" value="1"/>
</dbReference>
<feature type="coiled-coil region" evidence="2">
    <location>
        <begin position="22"/>
        <end position="301"/>
    </location>
</feature>
<sequence>MLFLQFAIWYLERSQANSSLKESHLLEENEALKEQLEDALRDLKLNSEALTQTVFNCNNQVTTLKSELAMTTTRLENERQTREALDAEVESTRTRLAGAIKEAELCRAANAETERALLREKDERQRVKDRFTAANQREAVSSLSQKLAKAETRANSMENEVHRATLQLTEKGLLLEVLQREKDQAALRVKELEAALQAERELVSRAGARQEAAQERLAQTQSECMLLRQQLEEAQNKGVAKERAVTDAQERFSDILSKLQSDCEERVQLVEERNKELASKAADLRDQIYKLEEEKSEREVRLGLCRVRGLPNLFLQTYF</sequence>
<keyword evidence="1 2" id="KW-0175">Coiled coil</keyword>
<evidence type="ECO:0000256" key="2">
    <source>
        <dbReference type="SAM" id="Coils"/>
    </source>
</evidence>
<evidence type="ECO:0000313" key="5">
    <source>
        <dbReference type="Proteomes" id="UP000694568"/>
    </source>
</evidence>
<evidence type="ECO:0000259" key="3">
    <source>
        <dbReference type="Pfam" id="PF14915"/>
    </source>
</evidence>
<reference evidence="4" key="2">
    <citation type="submission" date="2025-09" db="UniProtKB">
        <authorList>
            <consortium name="Ensembl"/>
        </authorList>
    </citation>
    <scope>IDENTIFICATION</scope>
</reference>
<dbReference type="Proteomes" id="UP000694568">
    <property type="component" value="Unplaced"/>
</dbReference>
<dbReference type="InterPro" id="IPR050657">
    <property type="entry name" value="Ankyrin_repeat_domain"/>
</dbReference>
<dbReference type="AlphaFoldDB" id="A0A8C9ZVJ0"/>
<dbReference type="GeneTree" id="ENSGT00940000163982"/>
<dbReference type="Ensembl" id="ENSSLUT00000046640.1">
    <property type="protein sequence ID" value="ENSSLUP00000045219.1"/>
    <property type="gene ID" value="ENSSLUG00000020003.1"/>
</dbReference>